<evidence type="ECO:0000313" key="3">
    <source>
        <dbReference type="EMBL" id="HIZ03100.1"/>
    </source>
</evidence>
<feature type="transmembrane region" description="Helical" evidence="1">
    <location>
        <begin position="675"/>
        <end position="699"/>
    </location>
</feature>
<keyword evidence="2" id="KW-0732">Signal</keyword>
<dbReference type="PROSITE" id="PS51257">
    <property type="entry name" value="PROKAR_LIPOPROTEIN"/>
    <property type="match status" value="1"/>
</dbReference>
<keyword evidence="1" id="KW-0472">Membrane</keyword>
<feature type="signal peptide" evidence="2">
    <location>
        <begin position="1"/>
        <end position="23"/>
    </location>
</feature>
<evidence type="ECO:0000313" key="4">
    <source>
        <dbReference type="Proteomes" id="UP000824132"/>
    </source>
</evidence>
<reference evidence="3" key="2">
    <citation type="submission" date="2021-04" db="EMBL/GenBank/DDBJ databases">
        <authorList>
            <person name="Gilroy R."/>
        </authorList>
    </citation>
    <scope>NUCLEOTIDE SEQUENCE</scope>
    <source>
        <strain evidence="3">CHK187-5294</strain>
    </source>
</reference>
<reference evidence="3" key="1">
    <citation type="journal article" date="2021" name="PeerJ">
        <title>Extensive microbial diversity within the chicken gut microbiome revealed by metagenomics and culture.</title>
        <authorList>
            <person name="Gilroy R."/>
            <person name="Ravi A."/>
            <person name="Getino M."/>
            <person name="Pursley I."/>
            <person name="Horton D.L."/>
            <person name="Alikhan N.F."/>
            <person name="Baker D."/>
            <person name="Gharbi K."/>
            <person name="Hall N."/>
            <person name="Watson M."/>
            <person name="Adriaenssens E.M."/>
            <person name="Foster-Nyarko E."/>
            <person name="Jarju S."/>
            <person name="Secka A."/>
            <person name="Antonio M."/>
            <person name="Oren A."/>
            <person name="Chaudhuri R.R."/>
            <person name="La Ragione R."/>
            <person name="Hildebrand F."/>
            <person name="Pallen M.J."/>
        </authorList>
    </citation>
    <scope>NUCLEOTIDE SEQUENCE</scope>
    <source>
        <strain evidence="3">CHK187-5294</strain>
    </source>
</reference>
<dbReference type="EMBL" id="DXCL01000012">
    <property type="protein sequence ID" value="HIZ03100.1"/>
    <property type="molecule type" value="Genomic_DNA"/>
</dbReference>
<feature type="chain" id="PRO_5039349355" description="DUF5050 domain-containing protein" evidence="2">
    <location>
        <begin position="24"/>
        <end position="707"/>
    </location>
</feature>
<accession>A0A9D2CYB6</accession>
<gene>
    <name evidence="3" type="ORF">H9727_02315</name>
</gene>
<dbReference type="AlphaFoldDB" id="A0A9D2CYB6"/>
<name>A0A9D2CYB6_9FIRM</name>
<keyword evidence="1" id="KW-1133">Transmembrane helix</keyword>
<sequence>MLKKGKKLIIAVLALVVALAMFAACGKDYSSDPLTPADTTSAQVNSNGGFVVETGDYIYFINGVEDYSANNTYGEPVKGTLMRISKADLAAGEYANAQIVVPQLLVSQDFTSGFYIYGDRVYYASPTTARNPDGDVENSYIDFKSSALDGSSTMSGYYVRMSDNSTVYRYVQSEDGTVYLLYVDSSNTEIHSYNTATGENVTLVAGYQSYILNSDDPTDPYVYYTMSVVKNYGYSESAASSESYQQVYRASAFDTESPYDLQLGDNYTDKETGEVLDYVNVGTLIFDGIGQNNQPTPFNHDLTEGVTPYYRYNGVTYTLVKYTNGGLYYTNTESSDRNILYRLPTAQLDAALAADTWNSVTGNANNAEDSATDINGRIAIGTSEASASAIFFESEGVQYYIYASGTEIVRVRADESAAGYKGDEVRIARNLSSSSSDDSSDSSSDSSSTSATLLFIDNGYLYFTQGDSGIYRVNCLGTRAQYEPLGRGDEYTVTRYLDVTYSSSWYTPEVVNGYLFFANAGSYAETYVFTMANPATNEELKAINEKYEDVQNVLSDISETYSNAGNAANYYYYTQDADILNNEDYAENFTAEDEAVFEAFVNCTAYNNAFDASVLKDDTGAWNNRDYFINALGFMAEEDADSIADSLLTDFIDTADDTSSDDTSSDDTSDGGWTWQWAALFVPIGVVVIAGVVVTIILVKKKKSRRA</sequence>
<keyword evidence="1" id="KW-0812">Transmembrane</keyword>
<comment type="caution">
    <text evidence="3">The sequence shown here is derived from an EMBL/GenBank/DDBJ whole genome shotgun (WGS) entry which is preliminary data.</text>
</comment>
<organism evidence="3 4">
    <name type="scientific">Candidatus Borkfalkia avistercoris</name>
    <dbReference type="NCBI Taxonomy" id="2838504"/>
    <lineage>
        <taxon>Bacteria</taxon>
        <taxon>Bacillati</taxon>
        <taxon>Bacillota</taxon>
        <taxon>Clostridia</taxon>
        <taxon>Christensenellales</taxon>
        <taxon>Christensenellaceae</taxon>
        <taxon>Candidatus Borkfalkia</taxon>
    </lineage>
</organism>
<evidence type="ECO:0008006" key="5">
    <source>
        <dbReference type="Google" id="ProtNLM"/>
    </source>
</evidence>
<protein>
    <recommendedName>
        <fullName evidence="5">DUF5050 domain-containing protein</fullName>
    </recommendedName>
</protein>
<proteinExistence type="predicted"/>
<evidence type="ECO:0000256" key="1">
    <source>
        <dbReference type="SAM" id="Phobius"/>
    </source>
</evidence>
<dbReference type="Proteomes" id="UP000824132">
    <property type="component" value="Unassembled WGS sequence"/>
</dbReference>
<evidence type="ECO:0000256" key="2">
    <source>
        <dbReference type="SAM" id="SignalP"/>
    </source>
</evidence>